<proteinExistence type="predicted"/>
<protein>
    <submittedName>
        <fullName evidence="2">Uncharacterized protein</fullName>
    </submittedName>
</protein>
<name>A0A9D4XQ37_PEA</name>
<dbReference type="Proteomes" id="UP001058974">
    <property type="component" value="Chromosome 3"/>
</dbReference>
<accession>A0A9D4XQ37</accession>
<organism evidence="2 3">
    <name type="scientific">Pisum sativum</name>
    <name type="common">Garden pea</name>
    <name type="synonym">Lathyrus oleraceus</name>
    <dbReference type="NCBI Taxonomy" id="3888"/>
    <lineage>
        <taxon>Eukaryota</taxon>
        <taxon>Viridiplantae</taxon>
        <taxon>Streptophyta</taxon>
        <taxon>Embryophyta</taxon>
        <taxon>Tracheophyta</taxon>
        <taxon>Spermatophyta</taxon>
        <taxon>Magnoliopsida</taxon>
        <taxon>eudicotyledons</taxon>
        <taxon>Gunneridae</taxon>
        <taxon>Pentapetalae</taxon>
        <taxon>rosids</taxon>
        <taxon>fabids</taxon>
        <taxon>Fabales</taxon>
        <taxon>Fabaceae</taxon>
        <taxon>Papilionoideae</taxon>
        <taxon>50 kb inversion clade</taxon>
        <taxon>NPAAA clade</taxon>
        <taxon>Hologalegina</taxon>
        <taxon>IRL clade</taxon>
        <taxon>Fabeae</taxon>
        <taxon>Lathyrus</taxon>
    </lineage>
</organism>
<feature type="region of interest" description="Disordered" evidence="1">
    <location>
        <begin position="30"/>
        <end position="54"/>
    </location>
</feature>
<sequence length="143" mass="16594">MEETKSIDKADMVLGLFLDSRKTNFPNQRFAQSNQKLKHKQISKGNNDQEKRRPRYDLIPVSYAHMLPILVDVRAIVPKQIEPARFPYRRKHDPQPTCGDHVGYVGHSIEVCHVLNTKVQELIDRNLLCFTLVTAKVLIEKEF</sequence>
<keyword evidence="3" id="KW-1185">Reference proteome</keyword>
<dbReference type="AlphaFoldDB" id="A0A9D4XQ37"/>
<dbReference type="EMBL" id="JAMSHJ010000003">
    <property type="protein sequence ID" value="KAI5424637.1"/>
    <property type="molecule type" value="Genomic_DNA"/>
</dbReference>
<evidence type="ECO:0000313" key="2">
    <source>
        <dbReference type="EMBL" id="KAI5424637.1"/>
    </source>
</evidence>
<gene>
    <name evidence="2" type="ORF">KIW84_030720</name>
</gene>
<dbReference type="Gramene" id="Psat03G0072000-T1">
    <property type="protein sequence ID" value="KAI5424637.1"/>
    <property type="gene ID" value="KIW84_030720"/>
</dbReference>
<reference evidence="2 3" key="1">
    <citation type="journal article" date="2022" name="Nat. Genet.">
        <title>Improved pea reference genome and pan-genome highlight genomic features and evolutionary characteristics.</title>
        <authorList>
            <person name="Yang T."/>
            <person name="Liu R."/>
            <person name="Luo Y."/>
            <person name="Hu S."/>
            <person name="Wang D."/>
            <person name="Wang C."/>
            <person name="Pandey M.K."/>
            <person name="Ge S."/>
            <person name="Xu Q."/>
            <person name="Li N."/>
            <person name="Li G."/>
            <person name="Huang Y."/>
            <person name="Saxena R.K."/>
            <person name="Ji Y."/>
            <person name="Li M."/>
            <person name="Yan X."/>
            <person name="He Y."/>
            <person name="Liu Y."/>
            <person name="Wang X."/>
            <person name="Xiang C."/>
            <person name="Varshney R.K."/>
            <person name="Ding H."/>
            <person name="Gao S."/>
            <person name="Zong X."/>
        </authorList>
    </citation>
    <scope>NUCLEOTIDE SEQUENCE [LARGE SCALE GENOMIC DNA]</scope>
    <source>
        <strain evidence="2 3">cv. Zhongwan 6</strain>
    </source>
</reference>
<comment type="caution">
    <text evidence="2">The sequence shown here is derived from an EMBL/GenBank/DDBJ whole genome shotgun (WGS) entry which is preliminary data.</text>
</comment>
<evidence type="ECO:0000256" key="1">
    <source>
        <dbReference type="SAM" id="MobiDB-lite"/>
    </source>
</evidence>
<evidence type="ECO:0000313" key="3">
    <source>
        <dbReference type="Proteomes" id="UP001058974"/>
    </source>
</evidence>